<dbReference type="EMBL" id="JAGEOK010000009">
    <property type="protein sequence ID" value="MBO2438993.1"/>
    <property type="molecule type" value="Genomic_DNA"/>
</dbReference>
<gene>
    <name evidence="1" type="ORF">J4557_15850</name>
</gene>
<evidence type="ECO:0000313" key="1">
    <source>
        <dbReference type="EMBL" id="MBO2438993.1"/>
    </source>
</evidence>
<name>A0ABS3QYA9_9ACTN</name>
<evidence type="ECO:0000313" key="2">
    <source>
        <dbReference type="Proteomes" id="UP000666915"/>
    </source>
</evidence>
<dbReference type="NCBIfam" id="NF040565">
    <property type="entry name" value="SCO2521_fam"/>
    <property type="match status" value="1"/>
</dbReference>
<dbReference type="Proteomes" id="UP000666915">
    <property type="component" value="Unassembled WGS sequence"/>
</dbReference>
<dbReference type="RefSeq" id="WP_208267292.1">
    <property type="nucleotide sequence ID" value="NZ_BAAAGM010000031.1"/>
</dbReference>
<accession>A0ABS3QYA9</accession>
<proteinExistence type="predicted"/>
<organism evidence="1 2">
    <name type="scientific">Actinomadura nitritigenes</name>
    <dbReference type="NCBI Taxonomy" id="134602"/>
    <lineage>
        <taxon>Bacteria</taxon>
        <taxon>Bacillati</taxon>
        <taxon>Actinomycetota</taxon>
        <taxon>Actinomycetes</taxon>
        <taxon>Streptosporangiales</taxon>
        <taxon>Thermomonosporaceae</taxon>
        <taxon>Actinomadura</taxon>
    </lineage>
</organism>
<protein>
    <submittedName>
        <fullName evidence="1">Uncharacterized protein</fullName>
    </submittedName>
</protein>
<dbReference type="InterPro" id="IPR049749">
    <property type="entry name" value="SCO2521-like"/>
</dbReference>
<reference evidence="1 2" key="1">
    <citation type="submission" date="2021-03" db="EMBL/GenBank/DDBJ databases">
        <authorList>
            <person name="Kanchanasin P."/>
            <person name="Saeng-In P."/>
            <person name="Phongsopitanun W."/>
            <person name="Yuki M."/>
            <person name="Kudo T."/>
            <person name="Ohkuma M."/>
            <person name="Tanasupawat S."/>
        </authorList>
    </citation>
    <scope>NUCLEOTIDE SEQUENCE [LARGE SCALE GENOMIC DNA]</scope>
    <source>
        <strain evidence="1 2">L46</strain>
    </source>
</reference>
<comment type="caution">
    <text evidence="1">The sequence shown here is derived from an EMBL/GenBank/DDBJ whole genome shotgun (WGS) entry which is preliminary data.</text>
</comment>
<keyword evidence="2" id="KW-1185">Reference proteome</keyword>
<sequence length="272" mass="29504">MTGVDCELATRSGRGVRAVGTVLARASITGGRVLQGAAFTHAAGGSGEHRQPWSHYLSRPGSVETIGKADWADAAAGFLAPAAAPRGIDLGSVCDQLLDTVQRSGRFDRRPPFRAARTTLRWVLEPAAAGGGERVEFTVGDGTDRLVRLTLRSPDRAAVAGWCEDVALHDWPLTTVTEMISRGRLGEGPHSQVIDRIRPAVDHLLHLWMPGVRADHSLMPLWTDLDKKVRFQQHWQNSIDRIRDQLALHTLTLLASTAGDREDAAGHRSTLA</sequence>